<sequence length="87" mass="9976">MCYNSSPCKLPDQCDIREAANTITRKFFEVKTLQEQADGHKSELVLKMSYILSRVLALMKNAAILVKHPRQFDPKFMIFSGHDSTIE</sequence>
<accession>A0A915I0X6</accession>
<organism evidence="1 2">
    <name type="scientific">Romanomermis culicivorax</name>
    <name type="common">Nematode worm</name>
    <dbReference type="NCBI Taxonomy" id="13658"/>
    <lineage>
        <taxon>Eukaryota</taxon>
        <taxon>Metazoa</taxon>
        <taxon>Ecdysozoa</taxon>
        <taxon>Nematoda</taxon>
        <taxon>Enoplea</taxon>
        <taxon>Dorylaimia</taxon>
        <taxon>Mermithida</taxon>
        <taxon>Mermithoidea</taxon>
        <taxon>Mermithidae</taxon>
        <taxon>Romanomermis</taxon>
    </lineage>
</organism>
<protein>
    <submittedName>
        <fullName evidence="2">Uncharacterized protein</fullName>
    </submittedName>
</protein>
<keyword evidence="1" id="KW-1185">Reference proteome</keyword>
<reference evidence="2" key="1">
    <citation type="submission" date="2022-11" db="UniProtKB">
        <authorList>
            <consortium name="WormBaseParasite"/>
        </authorList>
    </citation>
    <scope>IDENTIFICATION</scope>
</reference>
<name>A0A915I0X6_ROMCU</name>
<dbReference type="AlphaFoldDB" id="A0A915I0X6"/>
<dbReference type="WBParaSite" id="nRc.2.0.1.t07473-RA">
    <property type="protein sequence ID" value="nRc.2.0.1.t07473-RA"/>
    <property type="gene ID" value="nRc.2.0.1.g07473"/>
</dbReference>
<dbReference type="Proteomes" id="UP000887565">
    <property type="component" value="Unplaced"/>
</dbReference>
<proteinExistence type="predicted"/>
<evidence type="ECO:0000313" key="1">
    <source>
        <dbReference type="Proteomes" id="UP000887565"/>
    </source>
</evidence>
<evidence type="ECO:0000313" key="2">
    <source>
        <dbReference type="WBParaSite" id="nRc.2.0.1.t07473-RA"/>
    </source>
</evidence>